<gene>
    <name evidence="1" type="ORF">FHS26_002940</name>
</gene>
<organism evidence="1 2">
    <name type="scientific">Rhizobium pisi</name>
    <dbReference type="NCBI Taxonomy" id="574561"/>
    <lineage>
        <taxon>Bacteria</taxon>
        <taxon>Pseudomonadati</taxon>
        <taxon>Pseudomonadota</taxon>
        <taxon>Alphaproteobacteria</taxon>
        <taxon>Hyphomicrobiales</taxon>
        <taxon>Rhizobiaceae</taxon>
        <taxon>Rhizobium/Agrobacterium group</taxon>
        <taxon>Rhizobium</taxon>
    </lineage>
</organism>
<name>A0A7W5FZU7_9HYPH</name>
<dbReference type="Proteomes" id="UP000518315">
    <property type="component" value="Unassembled WGS sequence"/>
</dbReference>
<dbReference type="EMBL" id="JACHXH010000009">
    <property type="protein sequence ID" value="MBB3135199.1"/>
    <property type="molecule type" value="Genomic_DNA"/>
</dbReference>
<evidence type="ECO:0000313" key="2">
    <source>
        <dbReference type="Proteomes" id="UP000518315"/>
    </source>
</evidence>
<comment type="caution">
    <text evidence="1">The sequence shown here is derived from an EMBL/GenBank/DDBJ whole genome shotgun (WGS) entry which is preliminary data.</text>
</comment>
<evidence type="ECO:0000313" key="1">
    <source>
        <dbReference type="EMBL" id="MBB3135199.1"/>
    </source>
</evidence>
<protein>
    <submittedName>
        <fullName evidence="1">Uncharacterized protein</fullName>
    </submittedName>
</protein>
<reference evidence="1 2" key="1">
    <citation type="submission" date="2020-08" db="EMBL/GenBank/DDBJ databases">
        <title>Genomic Encyclopedia of Type Strains, Phase III (KMG-III): the genomes of soil and plant-associated and newly described type strains.</title>
        <authorList>
            <person name="Whitman W."/>
        </authorList>
    </citation>
    <scope>NUCLEOTIDE SEQUENCE [LARGE SCALE GENOMIC DNA]</scope>
    <source>
        <strain evidence="1 2">CECT 4113</strain>
    </source>
</reference>
<proteinExistence type="predicted"/>
<sequence>MRPRSKTIRAAFGATGAAFPDASNLLSCSKADAFTR</sequence>
<keyword evidence="2" id="KW-1185">Reference proteome</keyword>
<dbReference type="AlphaFoldDB" id="A0A7W5FZU7"/>
<accession>A0A7W5FZU7</accession>